<evidence type="ECO:0000313" key="3">
    <source>
        <dbReference type="Proteomes" id="UP000612899"/>
    </source>
</evidence>
<dbReference type="SUPFAM" id="SSF53807">
    <property type="entry name" value="Helical backbone' metal receptor"/>
    <property type="match status" value="1"/>
</dbReference>
<feature type="signal peptide" evidence="1">
    <location>
        <begin position="1"/>
        <end position="29"/>
    </location>
</feature>
<evidence type="ECO:0000313" key="2">
    <source>
        <dbReference type="EMBL" id="GIH03495.1"/>
    </source>
</evidence>
<protein>
    <recommendedName>
        <fullName evidence="4">ABC transporter substrate-binding protein</fullName>
    </recommendedName>
</protein>
<comment type="caution">
    <text evidence="2">The sequence shown here is derived from an EMBL/GenBank/DDBJ whole genome shotgun (WGS) entry which is preliminary data.</text>
</comment>
<gene>
    <name evidence="2" type="ORF">Rhe02_15620</name>
</gene>
<evidence type="ECO:0000256" key="1">
    <source>
        <dbReference type="SAM" id="SignalP"/>
    </source>
</evidence>
<proteinExistence type="predicted"/>
<keyword evidence="1" id="KW-0732">Signal</keyword>
<keyword evidence="3" id="KW-1185">Reference proteome</keyword>
<name>A0A8J3Q458_9ACTN</name>
<dbReference type="RefSeq" id="WP_203907398.1">
    <property type="nucleotide sequence ID" value="NZ_BONY01000007.1"/>
</dbReference>
<dbReference type="AlphaFoldDB" id="A0A8J3Q458"/>
<feature type="chain" id="PRO_5035268364" description="ABC transporter substrate-binding protein" evidence="1">
    <location>
        <begin position="30"/>
        <end position="261"/>
    </location>
</feature>
<accession>A0A8J3Q458</accession>
<reference evidence="2" key="1">
    <citation type="submission" date="2021-01" db="EMBL/GenBank/DDBJ databases">
        <title>Whole genome shotgun sequence of Rhizocola hellebori NBRC 109834.</title>
        <authorList>
            <person name="Komaki H."/>
            <person name="Tamura T."/>
        </authorList>
    </citation>
    <scope>NUCLEOTIDE SEQUENCE</scope>
    <source>
        <strain evidence="2">NBRC 109834</strain>
    </source>
</reference>
<sequence>MRVLRPVKMMTAICVALSLLTACGNETQAGPASSGGTSSGPKVVASTSWVGGFAKAAGATNITIIASADLQHPPDYDPKPSDLAAVAKADYVLFSEFDGFAAKIKDATGGHAKLVPVKLENTVEVIKAEVTRLAQIFGTTSVASSWLATFERDHAALAASVKSKYGSKPRAAISHLFMAYWGTFAGLTIVGTFGPELVTPSQLADLTAKKPELILANAHLPGTPEVAGAKRVDLMNFPRSDLDLMFVFRTNTERLSAALIA</sequence>
<dbReference type="EMBL" id="BONY01000007">
    <property type="protein sequence ID" value="GIH03495.1"/>
    <property type="molecule type" value="Genomic_DNA"/>
</dbReference>
<dbReference type="Proteomes" id="UP000612899">
    <property type="component" value="Unassembled WGS sequence"/>
</dbReference>
<dbReference type="PROSITE" id="PS51257">
    <property type="entry name" value="PROKAR_LIPOPROTEIN"/>
    <property type="match status" value="1"/>
</dbReference>
<organism evidence="2 3">
    <name type="scientific">Rhizocola hellebori</name>
    <dbReference type="NCBI Taxonomy" id="1392758"/>
    <lineage>
        <taxon>Bacteria</taxon>
        <taxon>Bacillati</taxon>
        <taxon>Actinomycetota</taxon>
        <taxon>Actinomycetes</taxon>
        <taxon>Micromonosporales</taxon>
        <taxon>Micromonosporaceae</taxon>
        <taxon>Rhizocola</taxon>
    </lineage>
</organism>
<dbReference type="Gene3D" id="3.40.50.1980">
    <property type="entry name" value="Nitrogenase molybdenum iron protein domain"/>
    <property type="match status" value="1"/>
</dbReference>
<evidence type="ECO:0008006" key="4">
    <source>
        <dbReference type="Google" id="ProtNLM"/>
    </source>
</evidence>